<keyword evidence="1 3" id="KW-0175">Coiled coil</keyword>
<keyword evidence="9" id="KW-1185">Reference proteome</keyword>
<evidence type="ECO:0000256" key="1">
    <source>
        <dbReference type="ARBA" id="ARBA00023054"/>
    </source>
</evidence>
<evidence type="ECO:0000256" key="2">
    <source>
        <dbReference type="ARBA" id="ARBA00023158"/>
    </source>
</evidence>
<gene>
    <name evidence="8" type="ORF">PIB30_031230</name>
</gene>
<feature type="domain" description="Zinc finger-XS" evidence="7">
    <location>
        <begin position="46"/>
        <end position="88"/>
    </location>
</feature>
<feature type="region of interest" description="Disordered" evidence="4">
    <location>
        <begin position="222"/>
        <end position="245"/>
    </location>
</feature>
<proteinExistence type="predicted"/>
<dbReference type="PANTHER" id="PTHR21596">
    <property type="entry name" value="RIBONUCLEASE P SUBUNIT P38"/>
    <property type="match status" value="1"/>
</dbReference>
<keyword evidence="2" id="KW-0943">RNA-mediated gene silencing</keyword>
<dbReference type="Proteomes" id="UP001341840">
    <property type="component" value="Unassembled WGS sequence"/>
</dbReference>
<organism evidence="8 9">
    <name type="scientific">Stylosanthes scabra</name>
    <dbReference type="NCBI Taxonomy" id="79078"/>
    <lineage>
        <taxon>Eukaryota</taxon>
        <taxon>Viridiplantae</taxon>
        <taxon>Streptophyta</taxon>
        <taxon>Embryophyta</taxon>
        <taxon>Tracheophyta</taxon>
        <taxon>Spermatophyta</taxon>
        <taxon>Magnoliopsida</taxon>
        <taxon>eudicotyledons</taxon>
        <taxon>Gunneridae</taxon>
        <taxon>Pentapetalae</taxon>
        <taxon>rosids</taxon>
        <taxon>fabids</taxon>
        <taxon>Fabales</taxon>
        <taxon>Fabaceae</taxon>
        <taxon>Papilionoideae</taxon>
        <taxon>50 kb inversion clade</taxon>
        <taxon>dalbergioids sensu lato</taxon>
        <taxon>Dalbergieae</taxon>
        <taxon>Pterocarpus clade</taxon>
        <taxon>Stylosanthes</taxon>
    </lineage>
</organism>
<dbReference type="Gene3D" id="3.30.70.2890">
    <property type="entry name" value="XS domain"/>
    <property type="match status" value="1"/>
</dbReference>
<feature type="domain" description="Zinc finger-XS" evidence="7">
    <location>
        <begin position="162"/>
        <end position="204"/>
    </location>
</feature>
<dbReference type="Pfam" id="PF03468">
    <property type="entry name" value="XS"/>
    <property type="match status" value="1"/>
</dbReference>
<dbReference type="InterPro" id="IPR038588">
    <property type="entry name" value="XS_domain_sf"/>
</dbReference>
<sequence>MAHCSTSNADTSASAPQISSWYVDESYEELKKGIHLVRISDETFTCPYCPKRKQGYMYRELLQHASEVCHSSALKKSAREKANHMALAKYLEKDLASFDSPSKPVDKGTKVLSMGETVQGHCSDNDTNTSATQISGWYVNKFYKELQAASQNVKTSDDTFACPFCPKNRKQDYAYKEILSHASGVGKSISQKRSMKEKATHLALMKYLKKDVIIKDADCPSRPADKGAPTASSHETVMGQCSDKNPGTVASRISRRYLIKAYEELKKGKHIVKVSDGSFICPYCPKKISRPYVLREILEHAYGVGKSSSQRRTGTEKANHVALVKYLKTDLVNVNRPSKSLDEGTKVLSPAKSVMRQCSTKHTNASAYQISGWHVDRSYQQLKKMGNHNVKTSDETFTCPYCPKKRKRDYAYRELLEHASGVGQSSSQKRSATEKADHLALLQYLKKDLIYVNGPSKPIEDITYLVNSDEQFVWPWTGIVVNIPTIQTEDGRCVGQSSAMLRDEYKSRGFNPRRVLALWSSQVHSGTALVEFNSNWLGLDDALRFERAYELDHHGKKDWLAYTEQKYGIYAWVARVNDYKLNNIVGEQLRKMRDVRTIKQLMEEEARKQDKLVFNLTNTIQEKNKLLKEMEVKYSEATIKMDIVMGEIDKLTKSHDEEMKKIQSSARQYFQNIFSGHERLKLQLESQKTELELRRIELEKREAHNESERKRLKEEIEENAMKNSSLQIAVREQEKANQNILRLAADQKREKEELHAKIIQLEKQLDMKQKLELEIHQLKGKLNVMKHMEDDGDSEVLNVMDVLYNELREKEQSLREIGTLNQTLIVKERKSNDELQDARKVLIGGVKDLCTRGNIGVRRMGELDIRPFVDFMRKRCNDEEAEERSLEMCSLWEEYLKDPDWHPFKISTIDGKHQEMVDDNDEKLKGLRNEMGEGVYNAVVKALREINEYNPSGRYITSELWNYKDGRKATLQEGVNFLLEEWKLHKR</sequence>
<feature type="domain" description="Zinc finger-XS" evidence="7">
    <location>
        <begin position="281"/>
        <end position="324"/>
    </location>
</feature>
<name>A0ABU6UAN1_9FABA</name>
<feature type="domain" description="Zinc finger-XS" evidence="7">
    <location>
        <begin position="399"/>
        <end position="441"/>
    </location>
</feature>
<evidence type="ECO:0000256" key="3">
    <source>
        <dbReference type="SAM" id="Coils"/>
    </source>
</evidence>
<dbReference type="CDD" id="cd12266">
    <property type="entry name" value="RRM_like_XS"/>
    <property type="match status" value="1"/>
</dbReference>
<feature type="domain" description="XS" evidence="5">
    <location>
        <begin position="469"/>
        <end position="580"/>
    </location>
</feature>
<reference evidence="8 9" key="1">
    <citation type="journal article" date="2023" name="Plants (Basel)">
        <title>Bridging the Gap: Combining Genomics and Transcriptomics Approaches to Understand Stylosanthes scabra, an Orphan Legume from the Brazilian Caatinga.</title>
        <authorList>
            <person name="Ferreira-Neto J.R.C."/>
            <person name="da Silva M.D."/>
            <person name="Binneck E."/>
            <person name="de Melo N.F."/>
            <person name="da Silva R.H."/>
            <person name="de Melo A.L.T.M."/>
            <person name="Pandolfi V."/>
            <person name="Bustamante F.O."/>
            <person name="Brasileiro-Vidal A.C."/>
            <person name="Benko-Iseppon A.M."/>
        </authorList>
    </citation>
    <scope>NUCLEOTIDE SEQUENCE [LARGE SCALE GENOMIC DNA]</scope>
    <source>
        <tissue evidence="8">Leaves</tissue>
    </source>
</reference>
<evidence type="ECO:0008006" key="10">
    <source>
        <dbReference type="Google" id="ProtNLM"/>
    </source>
</evidence>
<dbReference type="InterPro" id="IPR005381">
    <property type="entry name" value="Znf-XS_domain"/>
</dbReference>
<dbReference type="EMBL" id="JASCZI010120962">
    <property type="protein sequence ID" value="MED6158272.1"/>
    <property type="molecule type" value="Genomic_DNA"/>
</dbReference>
<protein>
    <recommendedName>
        <fullName evidence="10">Protein INVOLVED IN DE NOVO 2</fullName>
    </recommendedName>
</protein>
<feature type="coiled-coil region" evidence="3">
    <location>
        <begin position="679"/>
        <end position="788"/>
    </location>
</feature>
<feature type="domain" description="Factor of DNA methylation 1-5/IDN2" evidence="6">
    <location>
        <begin position="858"/>
        <end position="987"/>
    </location>
</feature>
<dbReference type="Pfam" id="PF03470">
    <property type="entry name" value="zf-XS"/>
    <property type="match status" value="4"/>
</dbReference>
<dbReference type="Pfam" id="PF03469">
    <property type="entry name" value="XH"/>
    <property type="match status" value="1"/>
</dbReference>
<dbReference type="InterPro" id="IPR005380">
    <property type="entry name" value="XS_domain"/>
</dbReference>
<dbReference type="InterPro" id="IPR005379">
    <property type="entry name" value="FDM1-5/IDN2_XH"/>
</dbReference>
<evidence type="ECO:0000256" key="4">
    <source>
        <dbReference type="SAM" id="MobiDB-lite"/>
    </source>
</evidence>
<evidence type="ECO:0000259" key="5">
    <source>
        <dbReference type="Pfam" id="PF03468"/>
    </source>
</evidence>
<evidence type="ECO:0000313" key="8">
    <source>
        <dbReference type="EMBL" id="MED6158272.1"/>
    </source>
</evidence>
<comment type="caution">
    <text evidence="8">The sequence shown here is derived from an EMBL/GenBank/DDBJ whole genome shotgun (WGS) entry which is preliminary data.</text>
</comment>
<dbReference type="InterPro" id="IPR045177">
    <property type="entry name" value="FDM1-5/IDN2"/>
</dbReference>
<dbReference type="PANTHER" id="PTHR21596:SF65">
    <property type="entry name" value="PROTEIN INVOLVED IN DE NOVO 2-RELATED"/>
    <property type="match status" value="1"/>
</dbReference>
<evidence type="ECO:0000259" key="7">
    <source>
        <dbReference type="Pfam" id="PF03470"/>
    </source>
</evidence>
<evidence type="ECO:0000259" key="6">
    <source>
        <dbReference type="Pfam" id="PF03469"/>
    </source>
</evidence>
<accession>A0ABU6UAN1</accession>
<evidence type="ECO:0000313" key="9">
    <source>
        <dbReference type="Proteomes" id="UP001341840"/>
    </source>
</evidence>